<dbReference type="Gene3D" id="3.30.465.10">
    <property type="match status" value="1"/>
</dbReference>
<dbReference type="RefSeq" id="WP_260330944.1">
    <property type="nucleotide sequence ID" value="NZ_JACHIO010000006.1"/>
</dbReference>
<dbReference type="InterPro" id="IPR006094">
    <property type="entry name" value="Oxid_FAD_bind_N"/>
</dbReference>
<dbReference type="InterPro" id="IPR010031">
    <property type="entry name" value="FAD_lactone_oxidase-like"/>
</dbReference>
<sequence length="487" mass="53701">MQLPCTLIACSTPVIGYPVDMPASAELQFPPATSVDQEPPFDGVPPFESWGRYPTYGATVVPLHWQGDFPRAIDGVHHGALAVGMGRSYGDVCLLKDGTLLQTTSMNRLLGFDAATGLLTAETGITLAQILDFAVPRGFFLPVTPGTKYVTLGGAIANDIHGKNHHTAGTFGNHITQFELVRSDGARMHCTPTQNPDYFAATIGGMGLTGVMTWAQVRLKPIVSRMIDYQGIQFHGIDEFLDLTQQAEHIEYTVSWVDVTSTGKNFCRGIFMQGDHSQVPGPLEPSAKPKLVFPFELPGFALNGATVGAFNGLYFNKQMKKRVTALQDYEPFFYPLDAVLHWNRMYGKRGLLQFQYAIPWEHAREGTVAILTEVAKSGLASFLAVLKAFGNVQSPGMMSFPKPGITLALDFPIKPEKSFALFDRLAEMTREFGGRLYPAKDARMTAPQFQEFYPQWERFSRYKDPALTSSFWERVTAGYPSSRGGAR</sequence>
<dbReference type="SUPFAM" id="SSF56176">
    <property type="entry name" value="FAD-binding/transporter-associated domain-like"/>
    <property type="match status" value="1"/>
</dbReference>
<dbReference type="Proteomes" id="UP000584867">
    <property type="component" value="Unassembled WGS sequence"/>
</dbReference>
<reference evidence="2 3" key="1">
    <citation type="submission" date="2020-08" db="EMBL/GenBank/DDBJ databases">
        <title>Genomic Encyclopedia of Type Strains, Phase IV (KMG-V): Genome sequencing to study the core and pangenomes of soil and plant-associated prokaryotes.</title>
        <authorList>
            <person name="Whitman W."/>
        </authorList>
    </citation>
    <scope>NUCLEOTIDE SEQUENCE [LARGE SCALE GENOMIC DNA]</scope>
    <source>
        <strain evidence="2 3">X5P3</strain>
    </source>
</reference>
<dbReference type="PANTHER" id="PTHR43762:SF1">
    <property type="entry name" value="D-ARABINONO-1,4-LACTONE OXIDASE"/>
    <property type="match status" value="1"/>
</dbReference>
<dbReference type="PANTHER" id="PTHR43762">
    <property type="entry name" value="L-GULONOLACTONE OXIDASE"/>
    <property type="match status" value="1"/>
</dbReference>
<proteinExistence type="predicted"/>
<accession>A0A7W7ZNY2</accession>
<dbReference type="InterPro" id="IPR016166">
    <property type="entry name" value="FAD-bd_PCMH"/>
</dbReference>
<organism evidence="2 3">
    <name type="scientific">Granulicella mallensis</name>
    <dbReference type="NCBI Taxonomy" id="940614"/>
    <lineage>
        <taxon>Bacteria</taxon>
        <taxon>Pseudomonadati</taxon>
        <taxon>Acidobacteriota</taxon>
        <taxon>Terriglobia</taxon>
        <taxon>Terriglobales</taxon>
        <taxon>Acidobacteriaceae</taxon>
        <taxon>Granulicella</taxon>
    </lineage>
</organism>
<dbReference type="GO" id="GO:0016899">
    <property type="term" value="F:oxidoreductase activity, acting on the CH-OH group of donors, oxygen as acceptor"/>
    <property type="evidence" value="ECO:0007669"/>
    <property type="project" value="InterPro"/>
</dbReference>
<protein>
    <submittedName>
        <fullName evidence="2">FAD/FMN-containing dehydrogenase</fullName>
    </submittedName>
</protein>
<evidence type="ECO:0000313" key="2">
    <source>
        <dbReference type="EMBL" id="MBB5063475.1"/>
    </source>
</evidence>
<dbReference type="AlphaFoldDB" id="A0A7W7ZNY2"/>
<name>A0A7W7ZNY2_9BACT</name>
<evidence type="ECO:0000259" key="1">
    <source>
        <dbReference type="PROSITE" id="PS51387"/>
    </source>
</evidence>
<gene>
    <name evidence="2" type="ORF">HDF15_001817</name>
</gene>
<dbReference type="PROSITE" id="PS51387">
    <property type="entry name" value="FAD_PCMH"/>
    <property type="match status" value="1"/>
</dbReference>
<dbReference type="GO" id="GO:0071949">
    <property type="term" value="F:FAD binding"/>
    <property type="evidence" value="ECO:0007669"/>
    <property type="project" value="InterPro"/>
</dbReference>
<dbReference type="InterPro" id="IPR016169">
    <property type="entry name" value="FAD-bd_PCMH_sub2"/>
</dbReference>
<evidence type="ECO:0000313" key="3">
    <source>
        <dbReference type="Proteomes" id="UP000584867"/>
    </source>
</evidence>
<dbReference type="Pfam" id="PF01565">
    <property type="entry name" value="FAD_binding_4"/>
    <property type="match status" value="1"/>
</dbReference>
<dbReference type="EMBL" id="JACHIO010000006">
    <property type="protein sequence ID" value="MBB5063475.1"/>
    <property type="molecule type" value="Genomic_DNA"/>
</dbReference>
<comment type="caution">
    <text evidence="2">The sequence shown here is derived from an EMBL/GenBank/DDBJ whole genome shotgun (WGS) entry which is preliminary data.</text>
</comment>
<dbReference type="InterPro" id="IPR036318">
    <property type="entry name" value="FAD-bd_PCMH-like_sf"/>
</dbReference>
<feature type="domain" description="FAD-binding PCMH-type" evidence="1">
    <location>
        <begin position="53"/>
        <end position="222"/>
    </location>
</feature>